<keyword evidence="6" id="KW-0811">Translocation</keyword>
<proteinExistence type="inferred from homology"/>
<evidence type="ECO:0000313" key="12">
    <source>
        <dbReference type="EMBL" id="GHP11011.1"/>
    </source>
</evidence>
<dbReference type="GO" id="GO:0031369">
    <property type="term" value="F:translation initiation factor binding"/>
    <property type="evidence" value="ECO:0007669"/>
    <property type="project" value="TreeGrafter"/>
</dbReference>
<evidence type="ECO:0000256" key="8">
    <source>
        <dbReference type="ARBA" id="ARBA00023242"/>
    </source>
</evidence>
<comment type="caution">
    <text evidence="12">The sequence shown here is derived from an EMBL/GenBank/DDBJ whole genome shotgun (WGS) entry which is preliminary data.</text>
</comment>
<evidence type="ECO:0000256" key="7">
    <source>
        <dbReference type="ARBA" id="ARBA00023132"/>
    </source>
</evidence>
<dbReference type="AlphaFoldDB" id="A0A830HZZ0"/>
<keyword evidence="13" id="KW-1185">Reference proteome</keyword>
<evidence type="ECO:0000256" key="11">
    <source>
        <dbReference type="SAM" id="MobiDB-lite"/>
    </source>
</evidence>
<keyword evidence="7" id="KW-0906">Nuclear pore complex</keyword>
<dbReference type="InterPro" id="IPR038506">
    <property type="entry name" value="GLE1-like_sf"/>
</dbReference>
<organism evidence="12 13">
    <name type="scientific">Pycnococcus provasolii</name>
    <dbReference type="NCBI Taxonomy" id="41880"/>
    <lineage>
        <taxon>Eukaryota</taxon>
        <taxon>Viridiplantae</taxon>
        <taxon>Chlorophyta</taxon>
        <taxon>Pseudoscourfieldiophyceae</taxon>
        <taxon>Pseudoscourfieldiales</taxon>
        <taxon>Pycnococcaceae</taxon>
        <taxon>Pycnococcus</taxon>
    </lineage>
</organism>
<accession>A0A830HZZ0</accession>
<evidence type="ECO:0000256" key="10">
    <source>
        <dbReference type="ARBA" id="ARBA00029983"/>
    </source>
</evidence>
<feature type="compositionally biased region" description="Acidic residues" evidence="11">
    <location>
        <begin position="36"/>
        <end position="45"/>
    </location>
</feature>
<gene>
    <name evidence="12" type="ORF">PPROV_000974100</name>
</gene>
<feature type="region of interest" description="Disordered" evidence="11">
    <location>
        <begin position="1"/>
        <end position="20"/>
    </location>
</feature>
<dbReference type="GO" id="GO:0005543">
    <property type="term" value="F:phospholipid binding"/>
    <property type="evidence" value="ECO:0007669"/>
    <property type="project" value="TreeGrafter"/>
</dbReference>
<evidence type="ECO:0000313" key="13">
    <source>
        <dbReference type="Proteomes" id="UP000660262"/>
    </source>
</evidence>
<dbReference type="GO" id="GO:0005737">
    <property type="term" value="C:cytoplasm"/>
    <property type="evidence" value="ECO:0007669"/>
    <property type="project" value="TreeGrafter"/>
</dbReference>
<comment type="similarity">
    <text evidence="2">Belongs to the GLE1 family.</text>
</comment>
<dbReference type="GO" id="GO:0044614">
    <property type="term" value="C:nuclear pore cytoplasmic filaments"/>
    <property type="evidence" value="ECO:0007669"/>
    <property type="project" value="TreeGrafter"/>
</dbReference>
<dbReference type="PANTHER" id="PTHR12960:SF0">
    <property type="entry name" value="MRNA EXPORT FACTOR GLE1"/>
    <property type="match status" value="1"/>
</dbReference>
<dbReference type="PANTHER" id="PTHR12960">
    <property type="entry name" value="GLE-1-RELATED"/>
    <property type="match status" value="1"/>
</dbReference>
<dbReference type="GO" id="GO:0016973">
    <property type="term" value="P:poly(A)+ mRNA export from nucleus"/>
    <property type="evidence" value="ECO:0007669"/>
    <property type="project" value="InterPro"/>
</dbReference>
<dbReference type="GO" id="GO:0000822">
    <property type="term" value="F:inositol hexakisphosphate binding"/>
    <property type="evidence" value="ECO:0007669"/>
    <property type="project" value="TreeGrafter"/>
</dbReference>
<reference evidence="12" key="1">
    <citation type="submission" date="2020-10" db="EMBL/GenBank/DDBJ databases">
        <title>Unveiling of a novel bifunctional photoreceptor, Dualchrome1, isolated from a cosmopolitan green alga.</title>
        <authorList>
            <person name="Suzuki S."/>
            <person name="Kawachi M."/>
        </authorList>
    </citation>
    <scope>NUCLEOTIDE SEQUENCE</scope>
    <source>
        <strain evidence="12">NIES 2893</strain>
    </source>
</reference>
<dbReference type="InterPro" id="IPR012476">
    <property type="entry name" value="GLE1"/>
</dbReference>
<evidence type="ECO:0000256" key="4">
    <source>
        <dbReference type="ARBA" id="ARBA00022816"/>
    </source>
</evidence>
<sequence length="609" mass="65877">MRVHGAHLGLGTHTHAAHEGERESLRLIACSRWGLDESDDDDDSVTIDSSPARLESFASPPPPRHAMCAQLAVSRYAEKQAREAIEDEVGRLWDAEAMAASRSAQIAREAKLVAQSETESDVNEAIQAASAAAAAAKQRHAQREAQNMAVVRQREEEARRRQAEKDAVAAANAAAAADAALAQERERQERERLRAQTEAEEARAKAAADAEAAKAAQKAAAEAATRSSAADVDALVEQLRLPAHVKPHIPTSHASAAKLLREVLAYRSLRSSLMNAAELYANDTDAAVKKERRGFEKQINVVLVSASASQTDIMWKADKLAKILLQTLATPTRPAHVVASAQHPEVFAYALTSLCNKIMKQVEGQVRDSNDMSHAFVLAYILRIASTKEPRLAIVVPAIMATLTGLCMHAIPMHLSLKVPKSATEEAKAKAKDGLLRALGYEWDEQGEGGGSFEPTDSFVQKVAARCAFAAALLSTPSFLPPNAPADLHNVPEPLHTIHFGASSRGALWCWLARALNTFPGNTDATLFAIDAFVRKAAYDVSRLYPRQSMKLWYCIDNAWVSDEENSGASSGALLRLRAFMRSGDFKTTAPEGHESRLAVEDASSTIRA</sequence>
<dbReference type="EMBL" id="BNJQ01000032">
    <property type="protein sequence ID" value="GHP11011.1"/>
    <property type="molecule type" value="Genomic_DNA"/>
</dbReference>
<evidence type="ECO:0000256" key="3">
    <source>
        <dbReference type="ARBA" id="ARBA00022448"/>
    </source>
</evidence>
<feature type="compositionally biased region" description="Basic and acidic residues" evidence="11">
    <location>
        <begin position="183"/>
        <end position="209"/>
    </location>
</feature>
<feature type="compositionally biased region" description="Low complexity" evidence="11">
    <location>
        <begin position="1"/>
        <end position="14"/>
    </location>
</feature>
<evidence type="ECO:0000256" key="1">
    <source>
        <dbReference type="ARBA" id="ARBA00004567"/>
    </source>
</evidence>
<keyword evidence="8" id="KW-0539">Nucleus</keyword>
<comment type="subcellular location">
    <subcellularLocation>
        <location evidence="1">Nucleus</location>
        <location evidence="1">Nuclear pore complex</location>
    </subcellularLocation>
</comment>
<evidence type="ECO:0000256" key="9">
    <source>
        <dbReference type="ARBA" id="ARBA00026227"/>
    </source>
</evidence>
<evidence type="ECO:0000256" key="2">
    <source>
        <dbReference type="ARBA" id="ARBA00011056"/>
    </source>
</evidence>
<keyword evidence="3" id="KW-0813">Transport</keyword>
<dbReference type="Proteomes" id="UP000660262">
    <property type="component" value="Unassembled WGS sequence"/>
</dbReference>
<keyword evidence="4" id="KW-0509">mRNA transport</keyword>
<evidence type="ECO:0000256" key="6">
    <source>
        <dbReference type="ARBA" id="ARBA00023010"/>
    </source>
</evidence>
<dbReference type="Pfam" id="PF07817">
    <property type="entry name" value="GLE1"/>
    <property type="match status" value="1"/>
</dbReference>
<feature type="region of interest" description="Disordered" evidence="11">
    <location>
        <begin position="36"/>
        <end position="63"/>
    </location>
</feature>
<dbReference type="Gene3D" id="1.25.40.510">
    <property type="entry name" value="GLE1-like"/>
    <property type="match status" value="1"/>
</dbReference>
<protein>
    <recommendedName>
        <fullName evidence="9">mRNA export factor GLE1</fullName>
    </recommendedName>
    <alternativeName>
        <fullName evidence="10">Nucleoporin GLE1</fullName>
    </alternativeName>
</protein>
<dbReference type="GO" id="GO:0015031">
    <property type="term" value="P:protein transport"/>
    <property type="evidence" value="ECO:0007669"/>
    <property type="project" value="UniProtKB-KW"/>
</dbReference>
<feature type="region of interest" description="Disordered" evidence="11">
    <location>
        <begin position="137"/>
        <end position="209"/>
    </location>
</feature>
<name>A0A830HZZ0_9CHLO</name>
<evidence type="ECO:0000256" key="5">
    <source>
        <dbReference type="ARBA" id="ARBA00022927"/>
    </source>
</evidence>
<feature type="compositionally biased region" description="Basic and acidic residues" evidence="11">
    <location>
        <begin position="152"/>
        <end position="167"/>
    </location>
</feature>
<keyword evidence="5" id="KW-0653">Protein transport</keyword>
<feature type="compositionally biased region" description="Low complexity" evidence="11">
    <location>
        <begin position="168"/>
        <end position="182"/>
    </location>
</feature>